<evidence type="ECO:0000313" key="8">
    <source>
        <dbReference type="EMBL" id="HJB90646.1"/>
    </source>
</evidence>
<dbReference type="PRINTS" id="PR00133">
    <property type="entry name" value="GLHYDRLASE3"/>
</dbReference>
<dbReference type="InterPro" id="IPR017853">
    <property type="entry name" value="GH"/>
</dbReference>
<evidence type="ECO:0000256" key="6">
    <source>
        <dbReference type="ARBA" id="ARBA00023295"/>
    </source>
</evidence>
<evidence type="ECO:0000256" key="4">
    <source>
        <dbReference type="ARBA" id="ARBA00022729"/>
    </source>
</evidence>
<comment type="similarity">
    <text evidence="2">Belongs to the glycosyl hydrolase 3 family.</text>
</comment>
<gene>
    <name evidence="8" type="ORF">H9763_04145</name>
</gene>
<evidence type="ECO:0000256" key="2">
    <source>
        <dbReference type="ARBA" id="ARBA00005336"/>
    </source>
</evidence>
<dbReference type="PROSITE" id="PS51820">
    <property type="entry name" value="PA14"/>
    <property type="match status" value="1"/>
</dbReference>
<dbReference type="SMART" id="SM01217">
    <property type="entry name" value="Fn3_like"/>
    <property type="match status" value="1"/>
</dbReference>
<accession>A0A9D2MRF3</accession>
<keyword evidence="5 8" id="KW-0378">Hydrolase</keyword>
<dbReference type="GO" id="GO:0009251">
    <property type="term" value="P:glucan catabolic process"/>
    <property type="evidence" value="ECO:0007669"/>
    <property type="project" value="TreeGrafter"/>
</dbReference>
<comment type="caution">
    <text evidence="8">The sequence shown here is derived from an EMBL/GenBank/DDBJ whole genome shotgun (WGS) entry which is preliminary data.</text>
</comment>
<dbReference type="Gene3D" id="3.20.20.300">
    <property type="entry name" value="Glycoside hydrolase, family 3, N-terminal domain"/>
    <property type="match status" value="1"/>
</dbReference>
<dbReference type="InterPro" id="IPR036881">
    <property type="entry name" value="Glyco_hydro_3_C_sf"/>
</dbReference>
<dbReference type="InterPro" id="IPR011658">
    <property type="entry name" value="PA14_dom"/>
</dbReference>
<comment type="catalytic activity">
    <reaction evidence="1">
        <text>Hydrolysis of terminal, non-reducing beta-D-glucosyl residues with release of beta-D-glucose.</text>
        <dbReference type="EC" id="3.2.1.21"/>
    </reaction>
</comment>
<sequence length="872" mass="97268">MERYRDRGLSVEERVKDLLSRMTTEEKIRQTDQFYVRDFARTDPEGRVEEIDWGAMKQSMGNMSVGSVQLRGCTPRLANALQRFAVEETRLGIPFLFSEEALHGFFDEKATCFPQQIGLAGTFEPELGRKMGRCIAAEARAYGVHETFSPVMDLTRDPRYGRVEESFGEDTWLCGEFAREIVRGMQGEDLKRPDTVAAEPKHYVGYGTPVGGLNCAPSAMGRHEVFAWCLPVFEQAFVEGGAWNAMCSYNSIDGQPVASDRELLTDVLRGQFHMPGFVRTDLTAVSRLYDNHFTASDKPDAMRQGLEAGVDLQLYDFTHEEWMEGILSLIREKKMSEEVLDRACGRVLKLKFALGLFENPYVDEGLYEKVANCREHQETALEIARKGICLLKNEGGLLPLKGTYRKIAVVGPGAAQPALGDYCTGFDPSHMVTVLDGIRELAGEDTEVCYEKGCSYLGEQIVPFHPGWFRSEEGGSGLTGRYYNGWEPEGEPVTTRVDPMIQFNWIYAKPHPGLDANRFCAVWTGTLKAPESFRGCIGISSQDSMRLYVDGELVVDSWGDKRGADPVEFSFELGREYAVRLEFRNDARGARVILGYNRGRETTEAATRLVESADLAVVCLGDSVETCGENLDRARLTLPGKQLEFLQELASAGTPIVLVLQNGRPLELTWEQEHIPAILECWYPGEKGGRAIAEALFGRISPSGRLPMSFPKSIGQVPCHYNRLPGGGKRYVETDWEPLYPFGYGLTYTSFSYSDLRISGDGLSAKAVEGGAKVRVSFTVTNTGEAEGEETAQLYVRDLCASSVKPLRELAGFEKMRLKPGESRRVVLELGKRQLRTLNMRYEWRVEPGEFAVMAGDNAADVLLEGRFFLAE</sequence>
<dbReference type="InterPro" id="IPR001764">
    <property type="entry name" value="Glyco_hydro_3_N"/>
</dbReference>
<keyword evidence="4" id="KW-0732">Signal</keyword>
<dbReference type="Pfam" id="PF01915">
    <property type="entry name" value="Glyco_hydro_3_C"/>
    <property type="match status" value="1"/>
</dbReference>
<dbReference type="SMART" id="SM00758">
    <property type="entry name" value="PA14"/>
    <property type="match status" value="1"/>
</dbReference>
<reference evidence="8" key="2">
    <citation type="submission" date="2021-04" db="EMBL/GenBank/DDBJ databases">
        <authorList>
            <person name="Gilroy R."/>
        </authorList>
    </citation>
    <scope>NUCLEOTIDE SEQUENCE</scope>
    <source>
        <strain evidence="8">USAMLcec3-2134</strain>
    </source>
</reference>
<dbReference type="InterPro" id="IPR051915">
    <property type="entry name" value="Cellulose_Degrad_GH3"/>
</dbReference>
<dbReference type="PANTHER" id="PTHR30620">
    <property type="entry name" value="PERIPLASMIC BETA-GLUCOSIDASE-RELATED"/>
    <property type="match status" value="1"/>
</dbReference>
<dbReference type="FunFam" id="2.60.40.10:FF:000495">
    <property type="entry name" value="Periplasmic beta-glucosidase"/>
    <property type="match status" value="1"/>
</dbReference>
<dbReference type="SUPFAM" id="SSF52279">
    <property type="entry name" value="Beta-D-glucan exohydrolase, C-terminal domain"/>
    <property type="match status" value="1"/>
</dbReference>
<evidence type="ECO:0000256" key="3">
    <source>
        <dbReference type="ARBA" id="ARBA00012744"/>
    </source>
</evidence>
<organism evidence="8 9">
    <name type="scientific">Candidatus Eisenbergiella merdigallinarum</name>
    <dbReference type="NCBI Taxonomy" id="2838552"/>
    <lineage>
        <taxon>Bacteria</taxon>
        <taxon>Bacillati</taxon>
        <taxon>Bacillota</taxon>
        <taxon>Clostridia</taxon>
        <taxon>Lachnospirales</taxon>
        <taxon>Lachnospiraceae</taxon>
        <taxon>Eisenbergiella</taxon>
    </lineage>
</organism>
<dbReference type="SUPFAM" id="SSF56988">
    <property type="entry name" value="Anthrax protective antigen"/>
    <property type="match status" value="1"/>
</dbReference>
<reference evidence="8" key="1">
    <citation type="journal article" date="2021" name="PeerJ">
        <title>Extensive microbial diversity within the chicken gut microbiome revealed by metagenomics and culture.</title>
        <authorList>
            <person name="Gilroy R."/>
            <person name="Ravi A."/>
            <person name="Getino M."/>
            <person name="Pursley I."/>
            <person name="Horton D.L."/>
            <person name="Alikhan N.F."/>
            <person name="Baker D."/>
            <person name="Gharbi K."/>
            <person name="Hall N."/>
            <person name="Watson M."/>
            <person name="Adriaenssens E.M."/>
            <person name="Foster-Nyarko E."/>
            <person name="Jarju S."/>
            <person name="Secka A."/>
            <person name="Antonio M."/>
            <person name="Oren A."/>
            <person name="Chaudhuri R.R."/>
            <person name="La Ragione R."/>
            <person name="Hildebrand F."/>
            <person name="Pallen M.J."/>
        </authorList>
    </citation>
    <scope>NUCLEOTIDE SEQUENCE</scope>
    <source>
        <strain evidence="8">USAMLcec3-2134</strain>
    </source>
</reference>
<dbReference type="InterPro" id="IPR036962">
    <property type="entry name" value="Glyco_hydro_3_N_sf"/>
</dbReference>
<keyword evidence="6" id="KW-0326">Glycosidase</keyword>
<evidence type="ECO:0000259" key="7">
    <source>
        <dbReference type="PROSITE" id="PS51820"/>
    </source>
</evidence>
<evidence type="ECO:0000256" key="1">
    <source>
        <dbReference type="ARBA" id="ARBA00000448"/>
    </source>
</evidence>
<dbReference type="Pfam" id="PF00933">
    <property type="entry name" value="Glyco_hydro_3"/>
    <property type="match status" value="1"/>
</dbReference>
<dbReference type="InterPro" id="IPR002772">
    <property type="entry name" value="Glyco_hydro_3_C"/>
</dbReference>
<dbReference type="PANTHER" id="PTHR30620:SF16">
    <property type="entry name" value="LYSOSOMAL BETA GLUCOSIDASE"/>
    <property type="match status" value="1"/>
</dbReference>
<protein>
    <recommendedName>
        <fullName evidence="3">beta-glucosidase</fullName>
        <ecNumber evidence="3">3.2.1.21</ecNumber>
    </recommendedName>
</protein>
<dbReference type="InterPro" id="IPR013783">
    <property type="entry name" value="Ig-like_fold"/>
</dbReference>
<feature type="domain" description="PA14" evidence="7">
    <location>
        <begin position="473"/>
        <end position="610"/>
    </location>
</feature>
<dbReference type="SUPFAM" id="SSF51445">
    <property type="entry name" value="(Trans)glycosidases"/>
    <property type="match status" value="1"/>
</dbReference>
<dbReference type="InterPro" id="IPR037524">
    <property type="entry name" value="PA14/GLEYA"/>
</dbReference>
<dbReference type="Pfam" id="PF14310">
    <property type="entry name" value="Fn3-like"/>
    <property type="match status" value="1"/>
</dbReference>
<dbReference type="Proteomes" id="UP000886883">
    <property type="component" value="Unassembled WGS sequence"/>
</dbReference>
<evidence type="ECO:0000256" key="5">
    <source>
        <dbReference type="ARBA" id="ARBA00022801"/>
    </source>
</evidence>
<name>A0A9D2MRF3_9FIRM</name>
<dbReference type="Gene3D" id="3.40.50.1700">
    <property type="entry name" value="Glycoside hydrolase family 3 C-terminal domain"/>
    <property type="match status" value="2"/>
</dbReference>
<dbReference type="EC" id="3.2.1.21" evidence="3"/>
<dbReference type="AlphaFoldDB" id="A0A9D2MRF3"/>
<evidence type="ECO:0000313" key="9">
    <source>
        <dbReference type="Proteomes" id="UP000886883"/>
    </source>
</evidence>
<dbReference type="EMBL" id="DWXE01000013">
    <property type="protein sequence ID" value="HJB90646.1"/>
    <property type="molecule type" value="Genomic_DNA"/>
</dbReference>
<proteinExistence type="inferred from homology"/>
<dbReference type="InterPro" id="IPR026891">
    <property type="entry name" value="Fn3-like"/>
</dbReference>
<dbReference type="GO" id="GO:0008422">
    <property type="term" value="F:beta-glucosidase activity"/>
    <property type="evidence" value="ECO:0007669"/>
    <property type="project" value="UniProtKB-EC"/>
</dbReference>
<dbReference type="Pfam" id="PF07691">
    <property type="entry name" value="PA14"/>
    <property type="match status" value="1"/>
</dbReference>
<dbReference type="Gene3D" id="2.60.40.10">
    <property type="entry name" value="Immunoglobulins"/>
    <property type="match status" value="1"/>
</dbReference>